<comment type="caution">
    <text evidence="1">The sequence shown here is derived from an EMBL/GenBank/DDBJ whole genome shotgun (WGS) entry which is preliminary data.</text>
</comment>
<sequence>MLGGWEDALLSSTERRTGKLAHCLCWHQCRMSEQRTGPKEREAVRPIEQPGESILEWCRNIRRSGYWGGPFGLAICKVRQWFCACGSSRGDGGTFNSTFIV</sequence>
<organism evidence="1 2">
    <name type="scientific">Ostreobium quekettii</name>
    <dbReference type="NCBI Taxonomy" id="121088"/>
    <lineage>
        <taxon>Eukaryota</taxon>
        <taxon>Viridiplantae</taxon>
        <taxon>Chlorophyta</taxon>
        <taxon>core chlorophytes</taxon>
        <taxon>Ulvophyceae</taxon>
        <taxon>TCBD clade</taxon>
        <taxon>Bryopsidales</taxon>
        <taxon>Ostreobineae</taxon>
        <taxon>Ostreobiaceae</taxon>
        <taxon>Ostreobium</taxon>
    </lineage>
</organism>
<evidence type="ECO:0000313" key="1">
    <source>
        <dbReference type="EMBL" id="CAD7698574.1"/>
    </source>
</evidence>
<gene>
    <name evidence="1" type="ORF">OSTQU699_LOCUS3935</name>
</gene>
<reference evidence="1" key="1">
    <citation type="submission" date="2020-12" db="EMBL/GenBank/DDBJ databases">
        <authorList>
            <person name="Iha C."/>
        </authorList>
    </citation>
    <scope>NUCLEOTIDE SEQUENCE</scope>
</reference>
<protein>
    <submittedName>
        <fullName evidence="1">Uncharacterized protein</fullName>
    </submittedName>
</protein>
<dbReference type="Proteomes" id="UP000708148">
    <property type="component" value="Unassembled WGS sequence"/>
</dbReference>
<evidence type="ECO:0000313" key="2">
    <source>
        <dbReference type="Proteomes" id="UP000708148"/>
    </source>
</evidence>
<dbReference type="AlphaFoldDB" id="A0A8S1IUQ1"/>
<accession>A0A8S1IUQ1</accession>
<keyword evidence="2" id="KW-1185">Reference proteome</keyword>
<proteinExistence type="predicted"/>
<name>A0A8S1IUQ1_9CHLO</name>
<dbReference type="EMBL" id="CAJHUC010000853">
    <property type="protein sequence ID" value="CAD7698574.1"/>
    <property type="molecule type" value="Genomic_DNA"/>
</dbReference>